<name>A0A7C8YZ11_OPUST</name>
<organism evidence="1">
    <name type="scientific">Opuntia streptacantha</name>
    <name type="common">Prickly pear cactus</name>
    <name type="synonym">Opuntia cardona</name>
    <dbReference type="NCBI Taxonomy" id="393608"/>
    <lineage>
        <taxon>Eukaryota</taxon>
        <taxon>Viridiplantae</taxon>
        <taxon>Streptophyta</taxon>
        <taxon>Embryophyta</taxon>
        <taxon>Tracheophyta</taxon>
        <taxon>Spermatophyta</taxon>
        <taxon>Magnoliopsida</taxon>
        <taxon>eudicotyledons</taxon>
        <taxon>Gunneridae</taxon>
        <taxon>Pentapetalae</taxon>
        <taxon>Caryophyllales</taxon>
        <taxon>Cactineae</taxon>
        <taxon>Cactaceae</taxon>
        <taxon>Opuntioideae</taxon>
        <taxon>Opuntia</taxon>
    </lineage>
</organism>
<reference evidence="1" key="1">
    <citation type="journal article" date="2013" name="J. Plant Res.">
        <title>Effect of fungi and light on seed germination of three Opuntia species from semiarid lands of central Mexico.</title>
        <authorList>
            <person name="Delgado-Sanchez P."/>
            <person name="Jimenez-Bremont J.F."/>
            <person name="Guerrero-Gonzalez Mde L."/>
            <person name="Flores J."/>
        </authorList>
    </citation>
    <scope>NUCLEOTIDE SEQUENCE</scope>
    <source>
        <tissue evidence="1">Cladode</tissue>
    </source>
</reference>
<evidence type="ECO:0000313" key="1">
    <source>
        <dbReference type="EMBL" id="MBA4630134.1"/>
    </source>
</evidence>
<reference evidence="1" key="2">
    <citation type="submission" date="2020-07" db="EMBL/GenBank/DDBJ databases">
        <authorList>
            <person name="Vera ALvarez R."/>
            <person name="Arias-Moreno D.M."/>
            <person name="Jimenez-Jacinto V."/>
            <person name="Jimenez-Bremont J.F."/>
            <person name="Swaminathan K."/>
            <person name="Moose S.P."/>
            <person name="Guerrero-Gonzalez M.L."/>
            <person name="Marino-Ramirez L."/>
            <person name="Landsman D."/>
            <person name="Rodriguez-Kessler M."/>
            <person name="Delgado-Sanchez P."/>
        </authorList>
    </citation>
    <scope>NUCLEOTIDE SEQUENCE</scope>
    <source>
        <tissue evidence="1">Cladode</tissue>
    </source>
</reference>
<proteinExistence type="predicted"/>
<sequence>MFVNTICSPLYSKTSLSVAPLFPNRASYGACFTAPKLVIEEDADVELVSMPSFCRMISISLTTVLIVGRSAAVSFRHFMASSRNFPKPYKLGRFFKVGSIISVKPQNSSSFLFIDVLTSWTMYLPISTGCAAVMSSSMSTPKLYTSLFSLNSWVL</sequence>
<dbReference type="AlphaFoldDB" id="A0A7C8YZ11"/>
<dbReference type="EMBL" id="GISG01072222">
    <property type="protein sequence ID" value="MBA4630134.1"/>
    <property type="molecule type" value="Transcribed_RNA"/>
</dbReference>
<protein>
    <submittedName>
        <fullName evidence="1">Uncharacterized protein</fullName>
    </submittedName>
</protein>
<accession>A0A7C8YZ11</accession>